<proteinExistence type="predicted"/>
<comment type="caution">
    <text evidence="1">The sequence shown here is derived from an EMBL/GenBank/DDBJ whole genome shotgun (WGS) entry which is preliminary data.</text>
</comment>
<protein>
    <submittedName>
        <fullName evidence="1">Uncharacterized protein</fullName>
    </submittedName>
</protein>
<sequence>MSMQKIQTNDLVRDEYGNHYLVVGTNEEEGTLKNIQVSNLWYEQAFRESFEEASAGKSIGIQLQEKVNNYIEEMERNERPIYGIRDLIVNQIDVYAVDITKPHPNSVL</sequence>
<dbReference type="RefSeq" id="WP_112223182.1">
    <property type="nucleotide sequence ID" value="NZ_CP047673.1"/>
</dbReference>
<gene>
    <name evidence="1" type="ORF">DP120_08400</name>
</gene>
<evidence type="ECO:0000313" key="2">
    <source>
        <dbReference type="Proteomes" id="UP000251002"/>
    </source>
</evidence>
<name>A0A365L2J8_9BACL</name>
<organism evidence="1 2">
    <name type="scientific">Planococcus halotolerans</name>
    <dbReference type="NCBI Taxonomy" id="2233542"/>
    <lineage>
        <taxon>Bacteria</taxon>
        <taxon>Bacillati</taxon>
        <taxon>Bacillota</taxon>
        <taxon>Bacilli</taxon>
        <taxon>Bacillales</taxon>
        <taxon>Caryophanaceae</taxon>
        <taxon>Planococcus</taxon>
    </lineage>
</organism>
<dbReference type="EMBL" id="QLZR01000002">
    <property type="protein sequence ID" value="RAZ79614.1"/>
    <property type="molecule type" value="Genomic_DNA"/>
</dbReference>
<keyword evidence="2" id="KW-1185">Reference proteome</keyword>
<evidence type="ECO:0000313" key="1">
    <source>
        <dbReference type="EMBL" id="RAZ79614.1"/>
    </source>
</evidence>
<dbReference type="AlphaFoldDB" id="A0A365L2J8"/>
<dbReference type="Proteomes" id="UP000251002">
    <property type="component" value="Unassembled WGS sequence"/>
</dbReference>
<reference evidence="1 2" key="1">
    <citation type="submission" date="2018-06" db="EMBL/GenBank/DDBJ databases">
        <title>The draft genome sequences of strains SCU63 and S1.</title>
        <authorList>
            <person name="Gan L."/>
        </authorList>
    </citation>
    <scope>NUCLEOTIDE SEQUENCE [LARGE SCALE GENOMIC DNA]</scope>
    <source>
        <strain evidence="1 2">SCU63</strain>
    </source>
</reference>
<accession>A0A365L2J8</accession>